<dbReference type="EMBL" id="JAPOHA010000006">
    <property type="protein sequence ID" value="MCY1714002.1"/>
    <property type="molecule type" value="Genomic_DNA"/>
</dbReference>
<comment type="caution">
    <text evidence="1">The sequence shown here is derived from an EMBL/GenBank/DDBJ whole genome shotgun (WGS) entry which is preliminary data.</text>
</comment>
<evidence type="ECO:0000313" key="2">
    <source>
        <dbReference type="Proteomes" id="UP001082703"/>
    </source>
</evidence>
<dbReference type="Proteomes" id="UP001082703">
    <property type="component" value="Unassembled WGS sequence"/>
</dbReference>
<proteinExistence type="predicted"/>
<reference evidence="1 2" key="1">
    <citation type="submission" date="2022-11" db="EMBL/GenBank/DDBJ databases">
        <authorList>
            <person name="Caiyu Z."/>
        </authorList>
    </citation>
    <scope>NUCLEOTIDE SEQUENCE [LARGE SCALE GENOMIC DNA]</scope>
    <source>
        <strain evidence="1 2">YR-4</strain>
    </source>
</reference>
<organism evidence="1 2">
    <name type="scientific">Caproiciproducens galactitolivorans</name>
    <dbReference type="NCBI Taxonomy" id="642589"/>
    <lineage>
        <taxon>Bacteria</taxon>
        <taxon>Bacillati</taxon>
        <taxon>Bacillota</taxon>
        <taxon>Clostridia</taxon>
        <taxon>Eubacteriales</taxon>
        <taxon>Acutalibacteraceae</taxon>
        <taxon>Caproiciproducens</taxon>
    </lineage>
</organism>
<gene>
    <name evidence="1" type="ORF">OUY18_07020</name>
</gene>
<evidence type="ECO:0008006" key="3">
    <source>
        <dbReference type="Google" id="ProtNLM"/>
    </source>
</evidence>
<evidence type="ECO:0000313" key="1">
    <source>
        <dbReference type="EMBL" id="MCY1714002.1"/>
    </source>
</evidence>
<name>A0ABT4BSY8_9FIRM</name>
<protein>
    <recommendedName>
        <fullName evidence="3">Cysteine-rich VLP domain-containing protein</fullName>
    </recommendedName>
</protein>
<keyword evidence="2" id="KW-1185">Reference proteome</keyword>
<dbReference type="RefSeq" id="WP_268058055.1">
    <property type="nucleotide sequence ID" value="NZ_JAPOHA010000006.1"/>
</dbReference>
<sequence length="50" mass="6136">MIGMPCKKCKSGFNNRTCRRFCSAYKRAFHRDVERQLDEYLFRRLARFTK</sequence>
<accession>A0ABT4BSY8</accession>